<evidence type="ECO:0000256" key="1">
    <source>
        <dbReference type="ARBA" id="ARBA00010515"/>
    </source>
</evidence>
<dbReference type="EMBL" id="QFPW01000002">
    <property type="protein sequence ID" value="PZQ51199.1"/>
    <property type="molecule type" value="Genomic_DNA"/>
</dbReference>
<organism evidence="4 5">
    <name type="scientific">Rhodovulum sulfidophilum</name>
    <name type="common">Rhodobacter sulfidophilus</name>
    <dbReference type="NCBI Taxonomy" id="35806"/>
    <lineage>
        <taxon>Bacteria</taxon>
        <taxon>Pseudomonadati</taxon>
        <taxon>Pseudomonadota</taxon>
        <taxon>Alphaproteobacteria</taxon>
        <taxon>Rhodobacterales</taxon>
        <taxon>Paracoccaceae</taxon>
        <taxon>Rhodovulum</taxon>
    </lineage>
</organism>
<proteinExistence type="inferred from homology"/>
<evidence type="ECO:0000313" key="5">
    <source>
        <dbReference type="Proteomes" id="UP000249185"/>
    </source>
</evidence>
<dbReference type="AlphaFoldDB" id="A0A2W5NG49"/>
<sequence>MSWQLTALEIWLRFVEKPYLAWETDLGRARARLERAAARLPPPPGTRMARRPLGALPATRIAGPEGATLLWLHGGAYCLGSAATHAAMVAHLARRIGARAVLPEYRLAPEHPFPAAPEDARAAYAALLAEGVAPERIVLGGDSAGGGLVFALLAALRAAGLPSPACALAFSPWVDLTLSQPSLGALAAREALLPARRVREIRDLYLAGADPGDPRASPLFADLRGAPPVLIQASEAEILRDDARALAAALAAQGVDVALELWPDTPHVWQLYQRRLPEAEAALDHAARFARARLGPQPIR</sequence>
<dbReference type="PANTHER" id="PTHR48081">
    <property type="entry name" value="AB HYDROLASE SUPERFAMILY PROTEIN C4A8.06C"/>
    <property type="match status" value="1"/>
</dbReference>
<dbReference type="InterPro" id="IPR050300">
    <property type="entry name" value="GDXG_lipolytic_enzyme"/>
</dbReference>
<evidence type="ECO:0000313" key="4">
    <source>
        <dbReference type="EMBL" id="PZQ51199.1"/>
    </source>
</evidence>
<reference evidence="4 5" key="1">
    <citation type="submission" date="2017-08" db="EMBL/GenBank/DDBJ databases">
        <title>Infants hospitalized years apart are colonized by the same room-sourced microbial strains.</title>
        <authorList>
            <person name="Brooks B."/>
            <person name="Olm M.R."/>
            <person name="Firek B.A."/>
            <person name="Baker R."/>
            <person name="Thomas B.C."/>
            <person name="Morowitz M.J."/>
            <person name="Banfield J.F."/>
        </authorList>
    </citation>
    <scope>NUCLEOTIDE SEQUENCE [LARGE SCALE GENOMIC DNA]</scope>
    <source>
        <strain evidence="4">S2_005_002_R2_34</strain>
    </source>
</reference>
<comment type="similarity">
    <text evidence="1">Belongs to the 'GDXG' lipolytic enzyme family.</text>
</comment>
<gene>
    <name evidence="4" type="ORF">DI556_03230</name>
</gene>
<dbReference type="Pfam" id="PF07859">
    <property type="entry name" value="Abhydrolase_3"/>
    <property type="match status" value="1"/>
</dbReference>
<feature type="domain" description="Alpha/beta hydrolase fold-3" evidence="3">
    <location>
        <begin position="69"/>
        <end position="270"/>
    </location>
</feature>
<accession>A0A2W5NG49</accession>
<evidence type="ECO:0000256" key="2">
    <source>
        <dbReference type="ARBA" id="ARBA00022801"/>
    </source>
</evidence>
<dbReference type="GO" id="GO:0004806">
    <property type="term" value="F:triacylglycerol lipase activity"/>
    <property type="evidence" value="ECO:0007669"/>
    <property type="project" value="TreeGrafter"/>
</dbReference>
<dbReference type="Gene3D" id="3.40.50.1820">
    <property type="entry name" value="alpha/beta hydrolase"/>
    <property type="match status" value="1"/>
</dbReference>
<dbReference type="InterPro" id="IPR002168">
    <property type="entry name" value="Lipase_GDXG_HIS_AS"/>
</dbReference>
<comment type="caution">
    <text evidence="4">The sequence shown here is derived from an EMBL/GenBank/DDBJ whole genome shotgun (WGS) entry which is preliminary data.</text>
</comment>
<dbReference type="InterPro" id="IPR029058">
    <property type="entry name" value="AB_hydrolase_fold"/>
</dbReference>
<evidence type="ECO:0000259" key="3">
    <source>
        <dbReference type="Pfam" id="PF07859"/>
    </source>
</evidence>
<dbReference type="Proteomes" id="UP000249185">
    <property type="component" value="Unassembled WGS sequence"/>
</dbReference>
<keyword evidence="2 4" id="KW-0378">Hydrolase</keyword>
<dbReference type="PANTHER" id="PTHR48081:SF30">
    <property type="entry name" value="ACETYL-HYDROLASE LIPR-RELATED"/>
    <property type="match status" value="1"/>
</dbReference>
<protein>
    <submittedName>
        <fullName evidence="4">Alpha/beta hydrolase</fullName>
    </submittedName>
</protein>
<dbReference type="InterPro" id="IPR013094">
    <property type="entry name" value="AB_hydrolase_3"/>
</dbReference>
<name>A0A2W5NG49_RHOSU</name>
<dbReference type="PROSITE" id="PS01173">
    <property type="entry name" value="LIPASE_GDXG_HIS"/>
    <property type="match status" value="1"/>
</dbReference>
<dbReference type="SUPFAM" id="SSF53474">
    <property type="entry name" value="alpha/beta-Hydrolases"/>
    <property type="match status" value="1"/>
</dbReference>